<feature type="domain" description="Glycosyl transferase family 1" evidence="1">
    <location>
        <begin position="154"/>
        <end position="258"/>
    </location>
</feature>
<reference evidence="3" key="1">
    <citation type="journal article" date="2019" name="Int. J. Syst. Evol. Microbiol.">
        <title>The Global Catalogue of Microorganisms (GCM) 10K type strain sequencing project: providing services to taxonomists for standard genome sequencing and annotation.</title>
        <authorList>
            <consortium name="The Broad Institute Genomics Platform"/>
            <consortium name="The Broad Institute Genome Sequencing Center for Infectious Disease"/>
            <person name="Wu L."/>
            <person name="Ma J."/>
        </authorList>
    </citation>
    <scope>NUCLEOTIDE SEQUENCE [LARGE SCALE GENOMIC DNA]</scope>
    <source>
        <strain evidence="3">CCUG 62215</strain>
    </source>
</reference>
<keyword evidence="2" id="KW-0328">Glycosyltransferase</keyword>
<evidence type="ECO:0000313" key="2">
    <source>
        <dbReference type="EMBL" id="MFD1063444.1"/>
    </source>
</evidence>
<keyword evidence="2" id="KW-0808">Transferase</keyword>
<dbReference type="EMBL" id="JBHTJL010000011">
    <property type="protein sequence ID" value="MFD1063444.1"/>
    <property type="molecule type" value="Genomic_DNA"/>
</dbReference>
<dbReference type="Gene3D" id="3.40.50.2000">
    <property type="entry name" value="Glycogen Phosphorylase B"/>
    <property type="match status" value="2"/>
</dbReference>
<dbReference type="InterPro" id="IPR001296">
    <property type="entry name" value="Glyco_trans_1"/>
</dbReference>
<keyword evidence="3" id="KW-1185">Reference proteome</keyword>
<dbReference type="RefSeq" id="WP_386130369.1">
    <property type="nucleotide sequence ID" value="NZ_JBHTJL010000011.1"/>
</dbReference>
<dbReference type="Proteomes" id="UP001597013">
    <property type="component" value="Unassembled WGS sequence"/>
</dbReference>
<evidence type="ECO:0000313" key="3">
    <source>
        <dbReference type="Proteomes" id="UP001597013"/>
    </source>
</evidence>
<protein>
    <submittedName>
        <fullName evidence="2">Glycosyltransferase</fullName>
        <ecNumber evidence="2">2.4.-.-</ecNumber>
    </submittedName>
</protein>
<dbReference type="SUPFAM" id="SSF53756">
    <property type="entry name" value="UDP-Glycosyltransferase/glycogen phosphorylase"/>
    <property type="match status" value="1"/>
</dbReference>
<dbReference type="EC" id="2.4.-.-" evidence="2"/>
<comment type="caution">
    <text evidence="2">The sequence shown here is derived from an EMBL/GenBank/DDBJ whole genome shotgun (WGS) entry which is preliminary data.</text>
</comment>
<proteinExistence type="predicted"/>
<dbReference type="PANTHER" id="PTHR12526:SF595">
    <property type="entry name" value="BLL5217 PROTEIN"/>
    <property type="match status" value="1"/>
</dbReference>
<evidence type="ECO:0000259" key="1">
    <source>
        <dbReference type="Pfam" id="PF00534"/>
    </source>
</evidence>
<dbReference type="GO" id="GO:0016757">
    <property type="term" value="F:glycosyltransferase activity"/>
    <property type="evidence" value="ECO:0007669"/>
    <property type="project" value="UniProtKB-KW"/>
</dbReference>
<organism evidence="2 3">
    <name type="scientific">Winogradskyella litorisediminis</name>
    <dbReference type="NCBI Taxonomy" id="1156618"/>
    <lineage>
        <taxon>Bacteria</taxon>
        <taxon>Pseudomonadati</taxon>
        <taxon>Bacteroidota</taxon>
        <taxon>Flavobacteriia</taxon>
        <taxon>Flavobacteriales</taxon>
        <taxon>Flavobacteriaceae</taxon>
        <taxon>Winogradskyella</taxon>
    </lineage>
</organism>
<accession>A0ABW3N6X4</accession>
<name>A0ABW3N6X4_9FLAO</name>
<dbReference type="PANTHER" id="PTHR12526">
    <property type="entry name" value="GLYCOSYLTRANSFERASE"/>
    <property type="match status" value="1"/>
</dbReference>
<gene>
    <name evidence="2" type="ORF">ACFQ1Q_09325</name>
</gene>
<sequence>MKIVIVDNGGKIPALKYGGTERVIWGLGKTLNQLGHKVVYLVPEGSYCDFADVLFYDETKSFEAQIPDDADVIHFNFKVNPELSKPYIITIHGNYEDDTFFDRNSVFLSKNHAERYNAETYVYNGLDWDDYPEVNLNLERTHYHFLGKATWKLKNALGAYSIAQKAKINLKVMGGKKWSEYNLKYGKKFLLNSKIDFLGMVDNEEKTKVALHSKGLIFPVKWHEPFGLAVIESLYCGSAVFSTPYGALNELVTTDVGFTSNRQSELILAIAEADFSPKVCHEYARENFSAKVMTKNYIQLYEKAINGEALNKNQPHLKDNSGLELPFYT</sequence>
<dbReference type="Pfam" id="PF00534">
    <property type="entry name" value="Glycos_transf_1"/>
    <property type="match status" value="1"/>
</dbReference>